<dbReference type="InterPro" id="IPR001647">
    <property type="entry name" value="HTH_TetR"/>
</dbReference>
<dbReference type="RefSeq" id="WP_313766414.1">
    <property type="nucleotide sequence ID" value="NZ_BAAAVH010000072.1"/>
</dbReference>
<dbReference type="EMBL" id="JBHSOD010000001">
    <property type="protein sequence ID" value="MFC5883621.1"/>
    <property type="molecule type" value="Genomic_DNA"/>
</dbReference>
<feature type="region of interest" description="Disordered" evidence="5">
    <location>
        <begin position="1"/>
        <end position="34"/>
    </location>
</feature>
<evidence type="ECO:0000256" key="4">
    <source>
        <dbReference type="PROSITE-ProRule" id="PRU00335"/>
    </source>
</evidence>
<dbReference type="InterPro" id="IPR036271">
    <property type="entry name" value="Tet_transcr_reg_TetR-rel_C_sf"/>
</dbReference>
<dbReference type="PANTHER" id="PTHR30055">
    <property type="entry name" value="HTH-TYPE TRANSCRIPTIONAL REGULATOR RUTR"/>
    <property type="match status" value="1"/>
</dbReference>
<feature type="compositionally biased region" description="Low complexity" evidence="5">
    <location>
        <begin position="13"/>
        <end position="26"/>
    </location>
</feature>
<keyword evidence="8" id="KW-1185">Reference proteome</keyword>
<accession>A0ABW1ENM2</accession>
<dbReference type="Proteomes" id="UP001596067">
    <property type="component" value="Unassembled WGS sequence"/>
</dbReference>
<dbReference type="Pfam" id="PF00440">
    <property type="entry name" value="TetR_N"/>
    <property type="match status" value="1"/>
</dbReference>
<evidence type="ECO:0000256" key="2">
    <source>
        <dbReference type="ARBA" id="ARBA00023125"/>
    </source>
</evidence>
<dbReference type="InterPro" id="IPR011075">
    <property type="entry name" value="TetR_C"/>
</dbReference>
<dbReference type="InterPro" id="IPR050109">
    <property type="entry name" value="HTH-type_TetR-like_transc_reg"/>
</dbReference>
<evidence type="ECO:0000256" key="5">
    <source>
        <dbReference type="SAM" id="MobiDB-lite"/>
    </source>
</evidence>
<organism evidence="7 8">
    <name type="scientific">Kitasatospora aburaviensis</name>
    <dbReference type="NCBI Taxonomy" id="67265"/>
    <lineage>
        <taxon>Bacteria</taxon>
        <taxon>Bacillati</taxon>
        <taxon>Actinomycetota</taxon>
        <taxon>Actinomycetes</taxon>
        <taxon>Kitasatosporales</taxon>
        <taxon>Streptomycetaceae</taxon>
        <taxon>Kitasatospora</taxon>
    </lineage>
</organism>
<name>A0ABW1ENM2_9ACTN</name>
<proteinExistence type="predicted"/>
<dbReference type="PANTHER" id="PTHR30055:SF148">
    <property type="entry name" value="TETR-FAMILY TRANSCRIPTIONAL REGULATOR"/>
    <property type="match status" value="1"/>
</dbReference>
<dbReference type="InterPro" id="IPR009057">
    <property type="entry name" value="Homeodomain-like_sf"/>
</dbReference>
<comment type="caution">
    <text evidence="7">The sequence shown here is derived from an EMBL/GenBank/DDBJ whole genome shotgun (WGS) entry which is preliminary data.</text>
</comment>
<feature type="domain" description="HTH tetR-type" evidence="6">
    <location>
        <begin position="39"/>
        <end position="99"/>
    </location>
</feature>
<keyword evidence="3" id="KW-0804">Transcription</keyword>
<feature type="DNA-binding region" description="H-T-H motif" evidence="4">
    <location>
        <begin position="62"/>
        <end position="81"/>
    </location>
</feature>
<dbReference type="PROSITE" id="PS50977">
    <property type="entry name" value="HTH_TETR_2"/>
    <property type="match status" value="1"/>
</dbReference>
<dbReference type="Gene3D" id="1.10.10.60">
    <property type="entry name" value="Homeodomain-like"/>
    <property type="match status" value="1"/>
</dbReference>
<evidence type="ECO:0000256" key="1">
    <source>
        <dbReference type="ARBA" id="ARBA00023015"/>
    </source>
</evidence>
<keyword evidence="1" id="KW-0805">Transcription regulation</keyword>
<evidence type="ECO:0000259" key="6">
    <source>
        <dbReference type="PROSITE" id="PS50977"/>
    </source>
</evidence>
<dbReference type="Pfam" id="PF16859">
    <property type="entry name" value="TetR_C_11"/>
    <property type="match status" value="1"/>
</dbReference>
<evidence type="ECO:0000256" key="3">
    <source>
        <dbReference type="ARBA" id="ARBA00023163"/>
    </source>
</evidence>
<protein>
    <submittedName>
        <fullName evidence="7">TetR/AcrR family transcriptional regulator</fullName>
    </submittedName>
</protein>
<dbReference type="SUPFAM" id="SSF48498">
    <property type="entry name" value="Tetracyclin repressor-like, C-terminal domain"/>
    <property type="match status" value="1"/>
</dbReference>
<evidence type="ECO:0000313" key="8">
    <source>
        <dbReference type="Proteomes" id="UP001596067"/>
    </source>
</evidence>
<keyword evidence="2 4" id="KW-0238">DNA-binding</keyword>
<dbReference type="Gene3D" id="1.10.357.10">
    <property type="entry name" value="Tetracycline Repressor, domain 2"/>
    <property type="match status" value="1"/>
</dbReference>
<sequence length="223" mass="22948">MSSDSLPPGPGRSGPAPSVPAPSDSVEAGRVRPTIGRGEKVRTAVLAATLAELAEMRYAALTVDAVARRAGVHKTTVYRRWKDKDGLIVDALAGQIAAEIPIPDTGTVDGDLRLLARGLAAWLRGPSGAAVLAVMLSEAAQAPGLAAARAQIFDDRLQRAEPIITRAVERGELPAGIDPAAVIKAVAAPLYFRVLITAEPVDDEAADRSVTAALAAARNGGLG</sequence>
<dbReference type="SUPFAM" id="SSF46689">
    <property type="entry name" value="Homeodomain-like"/>
    <property type="match status" value="1"/>
</dbReference>
<evidence type="ECO:0000313" key="7">
    <source>
        <dbReference type="EMBL" id="MFC5883621.1"/>
    </source>
</evidence>
<reference evidence="8" key="1">
    <citation type="journal article" date="2019" name="Int. J. Syst. Evol. Microbiol.">
        <title>The Global Catalogue of Microorganisms (GCM) 10K type strain sequencing project: providing services to taxonomists for standard genome sequencing and annotation.</title>
        <authorList>
            <consortium name="The Broad Institute Genomics Platform"/>
            <consortium name="The Broad Institute Genome Sequencing Center for Infectious Disease"/>
            <person name="Wu L."/>
            <person name="Ma J."/>
        </authorList>
    </citation>
    <scope>NUCLEOTIDE SEQUENCE [LARGE SCALE GENOMIC DNA]</scope>
    <source>
        <strain evidence="8">CGMCC 4.1469</strain>
    </source>
</reference>
<gene>
    <name evidence="7" type="ORF">ACFP0N_01330</name>
</gene>